<dbReference type="AlphaFoldDB" id="A0A252CA99"/>
<gene>
    <name evidence="3" type="ORF">BZZ03_11440</name>
</gene>
<organism evidence="3 4">
    <name type="scientific">Lactococcus petauri</name>
    <dbReference type="NCBI Taxonomy" id="1940789"/>
    <lineage>
        <taxon>Bacteria</taxon>
        <taxon>Bacillati</taxon>
        <taxon>Bacillota</taxon>
        <taxon>Bacilli</taxon>
        <taxon>Lactobacillales</taxon>
        <taxon>Streptococcaceae</taxon>
        <taxon>Lactococcus</taxon>
    </lineage>
</organism>
<feature type="domain" description="MucBP" evidence="2">
    <location>
        <begin position="428"/>
        <end position="488"/>
    </location>
</feature>
<dbReference type="Gene3D" id="3.10.20.320">
    <property type="entry name" value="Putative peptidoglycan bound protein (lpxtg motif)"/>
    <property type="match status" value="2"/>
</dbReference>
<feature type="domain" description="MucBP" evidence="2">
    <location>
        <begin position="495"/>
        <end position="560"/>
    </location>
</feature>
<dbReference type="InterPro" id="IPR009459">
    <property type="entry name" value="MucBP_dom"/>
</dbReference>
<dbReference type="Proteomes" id="UP000194606">
    <property type="component" value="Unassembled WGS sequence"/>
</dbReference>
<evidence type="ECO:0000313" key="4">
    <source>
        <dbReference type="Proteomes" id="UP000194606"/>
    </source>
</evidence>
<evidence type="ECO:0000259" key="2">
    <source>
        <dbReference type="Pfam" id="PF06458"/>
    </source>
</evidence>
<accession>A0A252CA99</accession>
<proteinExistence type="predicted"/>
<dbReference type="EMBL" id="MUIZ01000019">
    <property type="protein sequence ID" value="OUK02196.1"/>
    <property type="molecule type" value="Genomic_DNA"/>
</dbReference>
<dbReference type="InterPro" id="IPR032675">
    <property type="entry name" value="LRR_dom_sf"/>
</dbReference>
<name>A0A252CA99_9LACT</name>
<dbReference type="Gene3D" id="3.80.10.10">
    <property type="entry name" value="Ribonuclease Inhibitor"/>
    <property type="match status" value="1"/>
</dbReference>
<dbReference type="RefSeq" id="WP_198943955.1">
    <property type="nucleotide sequence ID" value="NZ_MUIZ01000019.1"/>
</dbReference>
<sequence length="625" mass="70678">MKERLKNRFRERKEQIRLLGFLILLVVSVSFLGLAIPKIMAGDTVVSDIVLEAETENKSIVLTVKDSNQEDTKIVVPLPEGITYQSNSNPSIGVTQDIVNNQLVIDWVEGEEKQVTLQLEAKEEGGYDFTARTVREDAPITSAICSIIIKNENREVNEETGLSGMETFPTDSLLLETEEATNDNVLIPDPALRQLINKTLRKPSDYEPTASDLLSITTLDLSLGQGTIYDWTGLEQLTRLRKITDSGKPSQLSSDTNYAGMVSKMNQLPGMEAIDIGQSLNIDLSVFANYNPISKIVEIIFPFNSRDLRFLENLLPNSNINRIVFLYSATQQPPSNPDVIYRNNIGFVSMTHPLLPAGYSWVINNLPTSWEYKDSKLAYNGTLEKSLKLSYTLKPSGPFETKLKFSTSRFYTEDYYREQMYVSAQSQIITHYVDQSGRALSQSETQQAEIGKDYTTKRKVIEGYEVKEVQGQEIGKFLANDRTVTYVYVRKPGANVTVRYRNTLGQNIANDGKDVILKGYIGDEFKTEQKDIPGYKFKKVEGPTTGKFTDQPQTITYTYTSDILRFYDVPSELSFNETKISSHTETISRQDPNWKIIVEDTRLSKRNWRVTAQLVDQFKDSSGQP</sequence>
<evidence type="ECO:0000256" key="1">
    <source>
        <dbReference type="ARBA" id="ARBA00022737"/>
    </source>
</evidence>
<feature type="non-terminal residue" evidence="3">
    <location>
        <position position="625"/>
    </location>
</feature>
<evidence type="ECO:0000313" key="3">
    <source>
        <dbReference type="EMBL" id="OUK02196.1"/>
    </source>
</evidence>
<dbReference type="Pfam" id="PF06458">
    <property type="entry name" value="MucBP"/>
    <property type="match status" value="2"/>
</dbReference>
<reference evidence="3 4" key="1">
    <citation type="submission" date="2017-02" db="EMBL/GenBank/DDBJ databases">
        <authorList>
            <person name="Peterson S.W."/>
        </authorList>
    </citation>
    <scope>NUCLEOTIDE SEQUENCE [LARGE SCALE GENOMIC DNA]</scope>
    <source>
        <strain evidence="3">159469</strain>
    </source>
</reference>
<comment type="caution">
    <text evidence="3">The sequence shown here is derived from an EMBL/GenBank/DDBJ whole genome shotgun (WGS) entry which is preliminary data.</text>
</comment>
<keyword evidence="1" id="KW-0677">Repeat</keyword>
<protein>
    <recommendedName>
        <fullName evidence="2">MucBP domain-containing protein</fullName>
    </recommendedName>
</protein>